<evidence type="ECO:0000313" key="2">
    <source>
        <dbReference type="EMBL" id="KAF6235448.1"/>
    </source>
</evidence>
<dbReference type="PANTHER" id="PTHR39601">
    <property type="entry name" value="CHORIOGENIN HMINOR"/>
    <property type="match status" value="1"/>
</dbReference>
<accession>A0A8H6FVG2</accession>
<evidence type="ECO:0000259" key="1">
    <source>
        <dbReference type="Pfam" id="PF26013"/>
    </source>
</evidence>
<sequence length="314" mass="35887">MPDRGTVQTEDSKENQTPGVQYKLYMGAHSGGSKVDVMRYHVTTRYFLAFLIRKPLVGITLYQVLVDLYERLKECLSSSIDCAVALQSYLNMVRLVNVPNEPRAAAGLLPGSEDVRWNNGWREAVGMYEELSHLQESADISLPTTAHLDRAHLELQARIHEAEDHLSTFYFNDAHFPQEDMSPTVRAASVRFRKILRQIYEKEYHTWPIRRGRPGLWLDVILVGRLQEDFNALYEYNVDRKVEWNGDDESDDRKDRALLNSVNALIFGLDGEDVRMLGVLRNLDCRLNASHIPHPYPLLPSLVPAPITAKESVL</sequence>
<organism evidence="2 3">
    <name type="scientific">Letharia columbiana</name>
    <dbReference type="NCBI Taxonomy" id="112416"/>
    <lineage>
        <taxon>Eukaryota</taxon>
        <taxon>Fungi</taxon>
        <taxon>Dikarya</taxon>
        <taxon>Ascomycota</taxon>
        <taxon>Pezizomycotina</taxon>
        <taxon>Lecanoromycetes</taxon>
        <taxon>OSLEUM clade</taxon>
        <taxon>Lecanoromycetidae</taxon>
        <taxon>Lecanorales</taxon>
        <taxon>Lecanorineae</taxon>
        <taxon>Parmeliaceae</taxon>
        <taxon>Letharia</taxon>
    </lineage>
</organism>
<dbReference type="RefSeq" id="XP_037164816.1">
    <property type="nucleotide sequence ID" value="XM_037308042.1"/>
</dbReference>
<reference evidence="2 3" key="1">
    <citation type="journal article" date="2020" name="Genomics">
        <title>Complete, high-quality genomes from long-read metagenomic sequencing of two wolf lichen thalli reveals enigmatic genome architecture.</title>
        <authorList>
            <person name="McKenzie S.K."/>
            <person name="Walston R.F."/>
            <person name="Allen J.L."/>
        </authorList>
    </citation>
    <scope>NUCLEOTIDE SEQUENCE [LARGE SCALE GENOMIC DNA]</scope>
    <source>
        <strain evidence="2">WasteWater2</strain>
    </source>
</reference>
<dbReference type="EMBL" id="JACCJC010000024">
    <property type="protein sequence ID" value="KAF6235448.1"/>
    <property type="molecule type" value="Genomic_DNA"/>
</dbReference>
<dbReference type="Pfam" id="PF26013">
    <property type="entry name" value="DUF8004"/>
    <property type="match status" value="1"/>
</dbReference>
<dbReference type="InterPro" id="IPR058317">
    <property type="entry name" value="DUF8004"/>
</dbReference>
<dbReference type="AlphaFoldDB" id="A0A8H6FVG2"/>
<gene>
    <name evidence="2" type="ORF">HO173_006131</name>
</gene>
<protein>
    <recommendedName>
        <fullName evidence="1">DUF8004 domain-containing protein</fullName>
    </recommendedName>
</protein>
<evidence type="ECO:0000313" key="3">
    <source>
        <dbReference type="Proteomes" id="UP000578531"/>
    </source>
</evidence>
<keyword evidence="3" id="KW-1185">Reference proteome</keyword>
<name>A0A8H6FVG2_9LECA</name>
<feature type="domain" description="DUF8004" evidence="1">
    <location>
        <begin position="86"/>
        <end position="171"/>
    </location>
</feature>
<dbReference type="OrthoDB" id="5302380at2759"/>
<dbReference type="PANTHER" id="PTHR39601:SF2">
    <property type="entry name" value="CHORIOGENIN HMINOR"/>
    <property type="match status" value="1"/>
</dbReference>
<dbReference type="Proteomes" id="UP000578531">
    <property type="component" value="Unassembled WGS sequence"/>
</dbReference>
<dbReference type="GeneID" id="59287792"/>
<comment type="caution">
    <text evidence="2">The sequence shown here is derived from an EMBL/GenBank/DDBJ whole genome shotgun (WGS) entry which is preliminary data.</text>
</comment>
<proteinExistence type="predicted"/>